<sequence length="164" mass="18035">MRLQVEFGGRGQTLLGHRVLSGRTAGGIMAPEGQRPETRRPDPPLQTLSGGNLRPESAVRAGGRKARGAWRMAAQLPSGGQSRGSLSLRILFACVAGLSGMLIYLFAVLWAGDYVQLWHWALQVPFYVLAGFLWVFPVLRLIYWAARVTPPRRGAKDRAVRTRG</sequence>
<accession>A0A5B2TG70</accession>
<evidence type="ECO:0000313" key="3">
    <source>
        <dbReference type="EMBL" id="KAA2213113.1"/>
    </source>
</evidence>
<protein>
    <submittedName>
        <fullName evidence="3">DUF2842 domain-containing protein</fullName>
    </submittedName>
</protein>
<name>A0A5B2TG70_9PROT</name>
<dbReference type="EMBL" id="VUKA01000004">
    <property type="protein sequence ID" value="KAA2213113.1"/>
    <property type="molecule type" value="Genomic_DNA"/>
</dbReference>
<dbReference type="Proteomes" id="UP000322110">
    <property type="component" value="Unassembled WGS sequence"/>
</dbReference>
<dbReference type="AlphaFoldDB" id="A0A5B2TG70"/>
<dbReference type="InterPro" id="IPR021265">
    <property type="entry name" value="DUF2842"/>
</dbReference>
<feature type="region of interest" description="Disordered" evidence="1">
    <location>
        <begin position="25"/>
        <end position="57"/>
    </location>
</feature>
<evidence type="ECO:0000256" key="2">
    <source>
        <dbReference type="SAM" id="Phobius"/>
    </source>
</evidence>
<evidence type="ECO:0000313" key="4">
    <source>
        <dbReference type="Proteomes" id="UP000322110"/>
    </source>
</evidence>
<feature type="transmembrane region" description="Helical" evidence="2">
    <location>
        <begin position="90"/>
        <end position="112"/>
    </location>
</feature>
<evidence type="ECO:0000256" key="1">
    <source>
        <dbReference type="SAM" id="MobiDB-lite"/>
    </source>
</evidence>
<feature type="transmembrane region" description="Helical" evidence="2">
    <location>
        <begin position="124"/>
        <end position="146"/>
    </location>
</feature>
<keyword evidence="2" id="KW-1133">Transmembrane helix</keyword>
<keyword evidence="2" id="KW-0472">Membrane</keyword>
<keyword evidence="2" id="KW-0812">Transmembrane</keyword>
<keyword evidence="4" id="KW-1185">Reference proteome</keyword>
<dbReference type="Pfam" id="PF11003">
    <property type="entry name" value="DUF2842"/>
    <property type="match status" value="1"/>
</dbReference>
<reference evidence="3 4" key="1">
    <citation type="journal article" date="2015" name="Int. J. Syst. Evol. Microbiol.">
        <title>Roseomonas oryzae sp. nov., isolated from paddy rhizosphere soil.</title>
        <authorList>
            <person name="Ramaprasad E.V."/>
            <person name="Sasikala Ch."/>
            <person name="Ramana Ch.V."/>
        </authorList>
    </citation>
    <scope>NUCLEOTIDE SEQUENCE [LARGE SCALE GENOMIC DNA]</scope>
    <source>
        <strain evidence="3 4">KCTC 42542</strain>
    </source>
</reference>
<gene>
    <name evidence="3" type="ORF">F0Q34_10770</name>
</gene>
<comment type="caution">
    <text evidence="3">The sequence shown here is derived from an EMBL/GenBank/DDBJ whole genome shotgun (WGS) entry which is preliminary data.</text>
</comment>
<organism evidence="3 4">
    <name type="scientific">Teichococcus oryzae</name>
    <dbReference type="NCBI Taxonomy" id="1608942"/>
    <lineage>
        <taxon>Bacteria</taxon>
        <taxon>Pseudomonadati</taxon>
        <taxon>Pseudomonadota</taxon>
        <taxon>Alphaproteobacteria</taxon>
        <taxon>Acetobacterales</taxon>
        <taxon>Roseomonadaceae</taxon>
        <taxon>Roseomonas</taxon>
    </lineage>
</organism>
<proteinExistence type="predicted"/>